<proteinExistence type="predicted"/>
<dbReference type="PaxDb" id="44689-DDB0167353"/>
<gene>
    <name evidence="2" type="ORF">DDB_G0275551</name>
</gene>
<evidence type="ECO:0000313" key="2">
    <source>
        <dbReference type="EMBL" id="EAL69526.1"/>
    </source>
</evidence>
<dbReference type="HOGENOM" id="CLU_2175797_0_0_1"/>
<reference evidence="2 3" key="1">
    <citation type="journal article" date="2005" name="Nature">
        <title>The genome of the social amoeba Dictyostelium discoideum.</title>
        <authorList>
            <consortium name="The Dictyostelium discoideum Sequencing Consortium"/>
            <person name="Eichinger L."/>
            <person name="Pachebat J.A."/>
            <person name="Glockner G."/>
            <person name="Rajandream M.A."/>
            <person name="Sucgang R."/>
            <person name="Berriman M."/>
            <person name="Song J."/>
            <person name="Olsen R."/>
            <person name="Szafranski K."/>
            <person name="Xu Q."/>
            <person name="Tunggal B."/>
            <person name="Kummerfeld S."/>
            <person name="Madera M."/>
            <person name="Konfortov B.A."/>
            <person name="Rivero F."/>
            <person name="Bankier A.T."/>
            <person name="Lehmann R."/>
            <person name="Hamlin N."/>
            <person name="Davies R."/>
            <person name="Gaudet P."/>
            <person name="Fey P."/>
            <person name="Pilcher K."/>
            <person name="Chen G."/>
            <person name="Saunders D."/>
            <person name="Sodergren E."/>
            <person name="Davis P."/>
            <person name="Kerhornou A."/>
            <person name="Nie X."/>
            <person name="Hall N."/>
            <person name="Anjard C."/>
            <person name="Hemphill L."/>
            <person name="Bason N."/>
            <person name="Farbrother P."/>
            <person name="Desany B."/>
            <person name="Just E."/>
            <person name="Morio T."/>
            <person name="Rost R."/>
            <person name="Churcher C."/>
            <person name="Cooper J."/>
            <person name="Haydock S."/>
            <person name="van Driessche N."/>
            <person name="Cronin A."/>
            <person name="Goodhead I."/>
            <person name="Muzny D."/>
            <person name="Mourier T."/>
            <person name="Pain A."/>
            <person name="Lu M."/>
            <person name="Harper D."/>
            <person name="Lindsay R."/>
            <person name="Hauser H."/>
            <person name="James K."/>
            <person name="Quiles M."/>
            <person name="Madan Babu M."/>
            <person name="Saito T."/>
            <person name="Buchrieser C."/>
            <person name="Wardroper A."/>
            <person name="Felder M."/>
            <person name="Thangavelu M."/>
            <person name="Johnson D."/>
            <person name="Knights A."/>
            <person name="Loulseged H."/>
            <person name="Mungall K."/>
            <person name="Oliver K."/>
            <person name="Price C."/>
            <person name="Quail M.A."/>
            <person name="Urushihara H."/>
            <person name="Hernandez J."/>
            <person name="Rabbinowitsch E."/>
            <person name="Steffen D."/>
            <person name="Sanders M."/>
            <person name="Ma J."/>
            <person name="Kohara Y."/>
            <person name="Sharp S."/>
            <person name="Simmonds M."/>
            <person name="Spiegler S."/>
            <person name="Tivey A."/>
            <person name="Sugano S."/>
            <person name="White B."/>
            <person name="Walker D."/>
            <person name="Woodward J."/>
            <person name="Winckler T."/>
            <person name="Tanaka Y."/>
            <person name="Shaulsky G."/>
            <person name="Schleicher M."/>
            <person name="Weinstock G."/>
            <person name="Rosenthal A."/>
            <person name="Cox E.C."/>
            <person name="Chisholm R.L."/>
            <person name="Gibbs R."/>
            <person name="Loomis W.F."/>
            <person name="Platzer M."/>
            <person name="Kay R.R."/>
            <person name="Williams J."/>
            <person name="Dear P.H."/>
            <person name="Noegel A.A."/>
            <person name="Barrell B."/>
            <person name="Kuspa A."/>
        </authorList>
    </citation>
    <scope>NUCLEOTIDE SEQUENCE [LARGE SCALE GENOMIC DNA]</scope>
    <source>
        <strain evidence="2 3">AX4</strain>
    </source>
</reference>
<dbReference type="KEGG" id="ddi:DDB_G0275551"/>
<protein>
    <submittedName>
        <fullName evidence="2">Uncharacterized protein</fullName>
    </submittedName>
</protein>
<name>Q86H68_DICDI</name>
<dbReference type="VEuPathDB" id="AmoebaDB:DDB_G0275551"/>
<comment type="caution">
    <text evidence="2">The sequence shown here is derived from an EMBL/GenBank/DDBJ whole genome shotgun (WGS) entry which is preliminary data.</text>
</comment>
<sequence>MIVPKLIGLNELNSNDVPVEGQQTPTKVLSSRGKSLPTSPKPKESQKGPMTPRTLFSKRESDKKNPSSYIMEDSQYLYILCRGCKMCEKRFQHYMTIKKHLKKKKKFFSF</sequence>
<accession>Q553M6</accession>
<dbReference type="EMBL" id="AAFI02000013">
    <property type="protein sequence ID" value="EAL69526.1"/>
    <property type="molecule type" value="Genomic_DNA"/>
</dbReference>
<dbReference type="dictyBase" id="DDB_G0275551"/>
<keyword evidence="3" id="KW-1185">Reference proteome</keyword>
<accession>Q86H68</accession>
<dbReference type="RefSeq" id="XP_643464.1">
    <property type="nucleotide sequence ID" value="XM_638372.1"/>
</dbReference>
<dbReference type="AlphaFoldDB" id="Q86H68"/>
<feature type="region of interest" description="Disordered" evidence="1">
    <location>
        <begin position="13"/>
        <end position="67"/>
    </location>
</feature>
<dbReference type="GeneID" id="8620047"/>
<feature type="compositionally biased region" description="Polar residues" evidence="1">
    <location>
        <begin position="13"/>
        <end position="38"/>
    </location>
</feature>
<evidence type="ECO:0000313" key="3">
    <source>
        <dbReference type="Proteomes" id="UP000002195"/>
    </source>
</evidence>
<organism evidence="2 3">
    <name type="scientific">Dictyostelium discoideum</name>
    <name type="common">Social amoeba</name>
    <dbReference type="NCBI Taxonomy" id="44689"/>
    <lineage>
        <taxon>Eukaryota</taxon>
        <taxon>Amoebozoa</taxon>
        <taxon>Evosea</taxon>
        <taxon>Eumycetozoa</taxon>
        <taxon>Dictyostelia</taxon>
        <taxon>Dictyosteliales</taxon>
        <taxon>Dictyosteliaceae</taxon>
        <taxon>Dictyostelium</taxon>
    </lineage>
</organism>
<dbReference type="Proteomes" id="UP000002195">
    <property type="component" value="Unassembled WGS sequence"/>
</dbReference>
<evidence type="ECO:0000256" key="1">
    <source>
        <dbReference type="SAM" id="MobiDB-lite"/>
    </source>
</evidence>
<dbReference type="eggNOG" id="ENOG502RIGQ">
    <property type="taxonomic scope" value="Eukaryota"/>
</dbReference>
<dbReference type="InParanoid" id="Q86H68"/>